<protein>
    <recommendedName>
        <fullName evidence="1">ER-bound oxygenase mpaB/mpaB'/Rubber oxygenase catalytic domain-containing protein</fullName>
    </recommendedName>
</protein>
<feature type="domain" description="ER-bound oxygenase mpaB/mpaB'/Rubber oxygenase catalytic" evidence="1">
    <location>
        <begin position="103"/>
        <end position="280"/>
    </location>
</feature>
<dbReference type="Pfam" id="PF09995">
    <property type="entry name" value="MPAB_Lcp_cat"/>
    <property type="match status" value="1"/>
</dbReference>
<dbReference type="STRING" id="1168221.R7YI68"/>
<dbReference type="InterPro" id="IPR046366">
    <property type="entry name" value="MPAB"/>
</dbReference>
<name>R7YI68_CONA1</name>
<accession>R7YI68</accession>
<dbReference type="GO" id="GO:0016491">
    <property type="term" value="F:oxidoreductase activity"/>
    <property type="evidence" value="ECO:0007669"/>
    <property type="project" value="InterPro"/>
</dbReference>
<dbReference type="PANTHER" id="PTHR36124:SF1">
    <property type="entry name" value="ER-BOUND OXYGENASE MPAB_MPAB'_RUBBER OXYGENASE CATALYTIC DOMAIN-CONTAINING PROTEIN"/>
    <property type="match status" value="1"/>
</dbReference>
<dbReference type="RefSeq" id="XP_007776673.1">
    <property type="nucleotide sequence ID" value="XM_007778483.1"/>
</dbReference>
<dbReference type="EMBL" id="JH767555">
    <property type="protein sequence ID" value="EON61356.1"/>
    <property type="molecule type" value="Genomic_DNA"/>
</dbReference>
<sequence>MTRPDSDVTKSLIVLAVFQYIFLCRALRLWRAHRKHSQYPYKTRESFASMTNEHAWEIQKYVFSLEFPFTVEKSLQFALFRTYGIPTISTLLVKTKQLSYSATASKRVVDTAVLISEFIGHSPTTARHNAAIARMNYLHSIYQKSGLISNDDMLFTLALFALEPIRWIARYEWRDLTPMETCAIATFWKSTGDAMGISYDALPSSGTGWKDGLHWLEEVEAWSQAYEERYMVPDVHNHQTANETTAILLYEMPKSLWPIGKRIVSAMMDDRLRAAMLYEPPPPGYIERVNYVFLVRRLILRNLALPRPYALRYMTVTDDPDPKTGRYYRTGYDAEPWYVPATFWNRFGPQAWMRWLAGRPYPGRGFKPEGLTIPEVGPVNMEGKGRDYFEGTKEKLMGMGRGGCPFAFQKE</sequence>
<dbReference type="OrthoDB" id="545169at2759"/>
<dbReference type="PANTHER" id="PTHR36124">
    <property type="match status" value="1"/>
</dbReference>
<dbReference type="InterPro" id="IPR018713">
    <property type="entry name" value="MPAB/Lcp_cat_dom"/>
</dbReference>
<evidence type="ECO:0000313" key="3">
    <source>
        <dbReference type="Proteomes" id="UP000016924"/>
    </source>
</evidence>
<evidence type="ECO:0000259" key="1">
    <source>
        <dbReference type="Pfam" id="PF09995"/>
    </source>
</evidence>
<organism evidence="2 3">
    <name type="scientific">Coniosporium apollinis (strain CBS 100218)</name>
    <name type="common">Rock-inhabiting black yeast</name>
    <dbReference type="NCBI Taxonomy" id="1168221"/>
    <lineage>
        <taxon>Eukaryota</taxon>
        <taxon>Fungi</taxon>
        <taxon>Dikarya</taxon>
        <taxon>Ascomycota</taxon>
        <taxon>Pezizomycotina</taxon>
        <taxon>Dothideomycetes</taxon>
        <taxon>Dothideomycetes incertae sedis</taxon>
        <taxon>Coniosporium</taxon>
    </lineage>
</organism>
<dbReference type="OMA" id="IARTRWI"/>
<dbReference type="AlphaFoldDB" id="R7YI68"/>
<dbReference type="eggNOG" id="ENOG502S1KN">
    <property type="taxonomic scope" value="Eukaryota"/>
</dbReference>
<proteinExistence type="predicted"/>
<dbReference type="HOGENOM" id="CLU_039076_0_0_1"/>
<reference evidence="3" key="1">
    <citation type="submission" date="2012-06" db="EMBL/GenBank/DDBJ databases">
        <title>The genome sequence of Coniosporium apollinis CBS 100218.</title>
        <authorList>
            <consortium name="The Broad Institute Genome Sequencing Platform"/>
            <person name="Cuomo C."/>
            <person name="Gorbushina A."/>
            <person name="Noack S."/>
            <person name="Walker B."/>
            <person name="Young S.K."/>
            <person name="Zeng Q."/>
            <person name="Gargeya S."/>
            <person name="Fitzgerald M."/>
            <person name="Haas B."/>
            <person name="Abouelleil A."/>
            <person name="Alvarado L."/>
            <person name="Arachchi H.M."/>
            <person name="Berlin A.M."/>
            <person name="Chapman S.B."/>
            <person name="Goldberg J."/>
            <person name="Griggs A."/>
            <person name="Gujja S."/>
            <person name="Hansen M."/>
            <person name="Howarth C."/>
            <person name="Imamovic A."/>
            <person name="Larimer J."/>
            <person name="McCowan C."/>
            <person name="Montmayeur A."/>
            <person name="Murphy C."/>
            <person name="Neiman D."/>
            <person name="Pearson M."/>
            <person name="Priest M."/>
            <person name="Roberts A."/>
            <person name="Saif S."/>
            <person name="Shea T."/>
            <person name="Sisk P."/>
            <person name="Sykes S."/>
            <person name="Wortman J."/>
            <person name="Nusbaum C."/>
            <person name="Birren B."/>
        </authorList>
    </citation>
    <scope>NUCLEOTIDE SEQUENCE [LARGE SCALE GENOMIC DNA]</scope>
    <source>
        <strain evidence="3">CBS 100218</strain>
    </source>
</reference>
<evidence type="ECO:0000313" key="2">
    <source>
        <dbReference type="EMBL" id="EON61356.1"/>
    </source>
</evidence>
<keyword evidence="3" id="KW-1185">Reference proteome</keyword>
<gene>
    <name evidence="2" type="ORF">W97_00570</name>
</gene>
<dbReference type="Proteomes" id="UP000016924">
    <property type="component" value="Unassembled WGS sequence"/>
</dbReference>
<dbReference type="GeneID" id="19897881"/>